<evidence type="ECO:0000256" key="3">
    <source>
        <dbReference type="ARBA" id="ARBA00022801"/>
    </source>
</evidence>
<evidence type="ECO:0000313" key="8">
    <source>
        <dbReference type="Proteomes" id="UP000266723"/>
    </source>
</evidence>
<gene>
    <name evidence="7" type="ORF">DY000_02014225</name>
</gene>
<name>A0ABQ7CU30_BRACR</name>
<evidence type="ECO:0000313" key="7">
    <source>
        <dbReference type="EMBL" id="KAF3562623.1"/>
    </source>
</evidence>
<evidence type="ECO:0000259" key="6">
    <source>
        <dbReference type="PROSITE" id="PS50600"/>
    </source>
</evidence>
<feature type="domain" description="Ubiquitin-like protease family profile" evidence="6">
    <location>
        <begin position="501"/>
        <end position="709"/>
    </location>
</feature>
<feature type="compositionally biased region" description="Basic and acidic residues" evidence="5">
    <location>
        <begin position="240"/>
        <end position="256"/>
    </location>
</feature>
<evidence type="ECO:0000256" key="2">
    <source>
        <dbReference type="ARBA" id="ARBA00022670"/>
    </source>
</evidence>
<keyword evidence="2" id="KW-0645">Protease</keyword>
<sequence>MGRKWDNIGEIGSLVNDSSEPISSKEKSLEIANVPEDKFQNRVGETRRKKKKDAAMVYVRGKSVRTRKVSASQQSPFKGNNTAKLIIPNKPVGPGYDPFAPVDKKMSKVLNDWLKLDPKSSVMSSLQDLAYDLPHMDAFINLLRQQYQNNPQHFRNERMCFLDHNNLANTLWSHTHMRNCSLEYLSAYLECEDYQGEDEVGYFKRLLDAMKKKMKTMMRTWQPMSRDIGELSESDEGEPDLSRDEQDLSREEPDLSREELNELASLWSGPVTRSRLRAQEEMLQEIAKIVGVGSRPEDQDKPACCPETALRELRHRSVTACVVGDHNLSDYLYEYSTERVLRRLPESIPEDVLEVFQSVKLRRRLPESQFLWRIYTLGEVPPALKSILYYTDDSKLHTAVRQALHVDEYKELKDSKEKALNLYTFENYPWGRVTFKVLMDSLKGKDLTKTYTVDGFIQVIQGNNTAKLIIPNKPVGPGYDPFAPVDKKMSMVLTDWLKLDLLIRRLTSKSFVMSSLEDLSDDLPHMDALINLLRKQYQNNPQHFRSERICFMGHVFSRQWTDNYLDFKSSEGDHNFLGRRLPGGVWNYHAGLVPTFCQSIKVMGLDVDDIYAPMNFKNNHWIAIWISIPKKHIVVWDNILTHISPEELDEVMEPFVTMIPYLLVECIGSDEQRVQHTLEPYTYERLTVWVPQCIPGDCGVYTLKYIECHALGMSFPPYFCKKNAKAMREKVALDVFQETLGCHQKENEDNIENLATYEQRG</sequence>
<keyword evidence="3" id="KW-0378">Hydrolase</keyword>
<keyword evidence="8" id="KW-1185">Reference proteome</keyword>
<dbReference type="PROSITE" id="PS50600">
    <property type="entry name" value="ULP_PROTEASE"/>
    <property type="match status" value="1"/>
</dbReference>
<feature type="region of interest" description="Disordered" evidence="5">
    <location>
        <begin position="224"/>
        <end position="256"/>
    </location>
</feature>
<dbReference type="InterPro" id="IPR003653">
    <property type="entry name" value="Peptidase_C48_C"/>
</dbReference>
<feature type="compositionally biased region" description="Acidic residues" evidence="5">
    <location>
        <begin position="230"/>
        <end position="239"/>
    </location>
</feature>
<dbReference type="SUPFAM" id="SSF54001">
    <property type="entry name" value="Cysteine proteinases"/>
    <property type="match status" value="1"/>
</dbReference>
<proteinExistence type="inferred from homology"/>
<reference evidence="7 8" key="1">
    <citation type="journal article" date="2020" name="BMC Genomics">
        <title>Intraspecific diversification of the crop wild relative Brassica cretica Lam. using demographic model selection.</title>
        <authorList>
            <person name="Kioukis A."/>
            <person name="Michalopoulou V.A."/>
            <person name="Briers L."/>
            <person name="Pirintsos S."/>
            <person name="Studholme D.J."/>
            <person name="Pavlidis P."/>
            <person name="Sarris P.F."/>
        </authorList>
    </citation>
    <scope>NUCLEOTIDE SEQUENCE [LARGE SCALE GENOMIC DNA]</scope>
    <source>
        <strain evidence="8">cv. PFS-1207/04</strain>
    </source>
</reference>
<dbReference type="Gene3D" id="3.40.395.10">
    <property type="entry name" value="Adenoviral Proteinase, Chain A"/>
    <property type="match status" value="1"/>
</dbReference>
<accession>A0ABQ7CU30</accession>
<feature type="region of interest" description="Disordered" evidence="5">
    <location>
        <begin position="68"/>
        <end position="88"/>
    </location>
</feature>
<organism evidence="7 8">
    <name type="scientific">Brassica cretica</name>
    <name type="common">Mustard</name>
    <dbReference type="NCBI Taxonomy" id="69181"/>
    <lineage>
        <taxon>Eukaryota</taxon>
        <taxon>Viridiplantae</taxon>
        <taxon>Streptophyta</taxon>
        <taxon>Embryophyta</taxon>
        <taxon>Tracheophyta</taxon>
        <taxon>Spermatophyta</taxon>
        <taxon>Magnoliopsida</taxon>
        <taxon>eudicotyledons</taxon>
        <taxon>Gunneridae</taxon>
        <taxon>Pentapetalae</taxon>
        <taxon>rosids</taxon>
        <taxon>malvids</taxon>
        <taxon>Brassicales</taxon>
        <taxon>Brassicaceae</taxon>
        <taxon>Brassiceae</taxon>
        <taxon>Brassica</taxon>
    </lineage>
</organism>
<keyword evidence="4" id="KW-0788">Thiol protease</keyword>
<dbReference type="PANTHER" id="PTHR12606:SF136">
    <property type="entry name" value="ULP1 PROTEASE FAMILY PROTEIN"/>
    <property type="match status" value="1"/>
</dbReference>
<evidence type="ECO:0000256" key="4">
    <source>
        <dbReference type="ARBA" id="ARBA00022807"/>
    </source>
</evidence>
<dbReference type="EMBL" id="QGKV02000759">
    <property type="protein sequence ID" value="KAF3562623.1"/>
    <property type="molecule type" value="Genomic_DNA"/>
</dbReference>
<comment type="caution">
    <text evidence="7">The sequence shown here is derived from an EMBL/GenBank/DDBJ whole genome shotgun (WGS) entry which is preliminary data.</text>
</comment>
<dbReference type="Proteomes" id="UP000266723">
    <property type="component" value="Unassembled WGS sequence"/>
</dbReference>
<feature type="region of interest" description="Disordered" evidence="5">
    <location>
        <begin position="1"/>
        <end position="27"/>
    </location>
</feature>
<dbReference type="PANTHER" id="PTHR12606">
    <property type="entry name" value="SENTRIN/SUMO-SPECIFIC PROTEASE"/>
    <property type="match status" value="1"/>
</dbReference>
<protein>
    <recommendedName>
        <fullName evidence="6">Ubiquitin-like protease family profile domain-containing protein</fullName>
    </recommendedName>
</protein>
<evidence type="ECO:0000256" key="5">
    <source>
        <dbReference type="SAM" id="MobiDB-lite"/>
    </source>
</evidence>
<feature type="compositionally biased region" description="Polar residues" evidence="5">
    <location>
        <begin position="69"/>
        <end position="83"/>
    </location>
</feature>
<evidence type="ECO:0000256" key="1">
    <source>
        <dbReference type="ARBA" id="ARBA00005234"/>
    </source>
</evidence>
<dbReference type="Pfam" id="PF02902">
    <property type="entry name" value="Peptidase_C48"/>
    <property type="match status" value="1"/>
</dbReference>
<dbReference type="InterPro" id="IPR038765">
    <property type="entry name" value="Papain-like_cys_pep_sf"/>
</dbReference>
<comment type="similarity">
    <text evidence="1">Belongs to the peptidase C48 family.</text>
</comment>